<dbReference type="InterPro" id="IPR000225">
    <property type="entry name" value="Armadillo"/>
</dbReference>
<dbReference type="Proteomes" id="UP001244341">
    <property type="component" value="Chromosome 4b"/>
</dbReference>
<dbReference type="PANTHER" id="PTHR19316:SF32">
    <property type="entry name" value="ARM REPEAT SUPERFAMILY PROTEIN"/>
    <property type="match status" value="1"/>
</dbReference>
<feature type="repeat" description="ARM" evidence="1">
    <location>
        <begin position="103"/>
        <end position="136"/>
    </location>
</feature>
<dbReference type="PROSITE" id="PS50176">
    <property type="entry name" value="ARM_REPEAT"/>
    <property type="match status" value="1"/>
</dbReference>
<feature type="compositionally biased region" description="Low complexity" evidence="2">
    <location>
        <begin position="321"/>
        <end position="330"/>
    </location>
</feature>
<evidence type="ECO:0000313" key="5">
    <source>
        <dbReference type="Proteomes" id="UP001244341"/>
    </source>
</evidence>
<dbReference type="InterPro" id="IPR013918">
    <property type="entry name" value="Nucleotide_exch_fac_Fes1"/>
</dbReference>
<dbReference type="Pfam" id="PF08609">
    <property type="entry name" value="Fes1"/>
    <property type="match status" value="1"/>
</dbReference>
<dbReference type="InterPro" id="IPR011989">
    <property type="entry name" value="ARM-like"/>
</dbReference>
<dbReference type="EMBL" id="CP126211">
    <property type="protein sequence ID" value="WIA12966.1"/>
    <property type="molecule type" value="Genomic_DNA"/>
</dbReference>
<protein>
    <recommendedName>
        <fullName evidence="3">Nucleotide exchange factor Fes1 domain-containing protein</fullName>
    </recommendedName>
</protein>
<organism evidence="4 5">
    <name type="scientific">Tetradesmus obliquus</name>
    <name type="common">Green alga</name>
    <name type="synonym">Acutodesmus obliquus</name>
    <dbReference type="NCBI Taxonomy" id="3088"/>
    <lineage>
        <taxon>Eukaryota</taxon>
        <taxon>Viridiplantae</taxon>
        <taxon>Chlorophyta</taxon>
        <taxon>core chlorophytes</taxon>
        <taxon>Chlorophyceae</taxon>
        <taxon>CS clade</taxon>
        <taxon>Sphaeropleales</taxon>
        <taxon>Scenedesmaceae</taxon>
        <taxon>Tetradesmus</taxon>
    </lineage>
</organism>
<proteinExistence type="predicted"/>
<gene>
    <name evidence="4" type="ORF">OEZ85_006580</name>
</gene>
<accession>A0ABY8TXJ1</accession>
<name>A0ABY8TXJ1_TETOB</name>
<evidence type="ECO:0000256" key="2">
    <source>
        <dbReference type="SAM" id="MobiDB-lite"/>
    </source>
</evidence>
<reference evidence="4 5" key="1">
    <citation type="submission" date="2023-05" db="EMBL/GenBank/DDBJ databases">
        <title>A 100% complete, gapless, phased diploid assembly of the Scenedesmus obliquus UTEX 3031 genome.</title>
        <authorList>
            <person name="Biondi T.C."/>
            <person name="Hanschen E.R."/>
            <person name="Kwon T."/>
            <person name="Eng W."/>
            <person name="Kruse C.P.S."/>
            <person name="Koehler S.I."/>
            <person name="Kunde Y."/>
            <person name="Gleasner C.D."/>
            <person name="You Mak K.T."/>
            <person name="Polle J."/>
            <person name="Hovde B.T."/>
            <person name="Starkenburg S.R."/>
        </authorList>
    </citation>
    <scope>NUCLEOTIDE SEQUENCE [LARGE SCALE GENOMIC DNA]</scope>
    <source>
        <strain evidence="4 5">DOE0152z</strain>
    </source>
</reference>
<keyword evidence="5" id="KW-1185">Reference proteome</keyword>
<dbReference type="PANTHER" id="PTHR19316">
    <property type="entry name" value="PROTEIN FOLDING REGULATOR"/>
    <property type="match status" value="1"/>
</dbReference>
<feature type="domain" description="Nucleotide exchange factor Fes1" evidence="3">
    <location>
        <begin position="6"/>
        <end position="99"/>
    </location>
</feature>
<dbReference type="InterPro" id="IPR016024">
    <property type="entry name" value="ARM-type_fold"/>
</dbReference>
<dbReference type="Gene3D" id="1.25.10.10">
    <property type="entry name" value="Leucine-rich Repeat Variant"/>
    <property type="match status" value="1"/>
</dbReference>
<sequence length="368" mass="39533">MDAKEMESLLHWAIEHSDPDKLREQAEVARRDEAVKDFVERKKRVQELSDIVSQQPSEAQLMMDNIAVLTDAGSSAADKGQALGNLQVLVEPIDNANDLKVLGGLPPLVDLLQQQQQPELQEGAAYVLGTAASNNAKLVEALLQQHPGAMQQLLQIAASKHEGAANKAMYALGSIVRSPVALARSQFYAQAGLGQLQALLGQAAGAPLRVKAKAINLIADLIEMTANGDDESLETWDEKVMSQFAAAALDMLGQAEELDGKEKALAAMRLLLLRRGAAGRAALEDEGAEAVLREALTELDLLVDGLGGYGDGEGGEGQAGGQQQQQQQQQEEGEEQEASDKDRRMYATYVAHLCADVLHHLSIQHAEL</sequence>
<dbReference type="SUPFAM" id="SSF48371">
    <property type="entry name" value="ARM repeat"/>
    <property type="match status" value="1"/>
</dbReference>
<evidence type="ECO:0000259" key="3">
    <source>
        <dbReference type="Pfam" id="PF08609"/>
    </source>
</evidence>
<feature type="compositionally biased region" description="Gly residues" evidence="2">
    <location>
        <begin position="310"/>
        <end position="320"/>
    </location>
</feature>
<feature type="region of interest" description="Disordered" evidence="2">
    <location>
        <begin position="310"/>
        <end position="341"/>
    </location>
</feature>
<dbReference type="InterPro" id="IPR050693">
    <property type="entry name" value="Hsp70_NEF-Inhibitors"/>
</dbReference>
<evidence type="ECO:0000256" key="1">
    <source>
        <dbReference type="PROSITE-ProRule" id="PRU00259"/>
    </source>
</evidence>
<evidence type="ECO:0000313" key="4">
    <source>
        <dbReference type="EMBL" id="WIA12966.1"/>
    </source>
</evidence>